<dbReference type="AlphaFoldDB" id="A0A834M5P0"/>
<keyword evidence="5" id="KW-0732">Signal</keyword>
<dbReference type="Pfam" id="PF00151">
    <property type="entry name" value="Lipase"/>
    <property type="match status" value="1"/>
</dbReference>
<name>A0A834M5P0_RHYFE</name>
<feature type="chain" id="PRO_5032909537" description="Lipase domain-containing protein" evidence="5">
    <location>
        <begin position="21"/>
        <end position="339"/>
    </location>
</feature>
<sequence length="339" mass="37308">MSYSIALALALVLAIANCESRYGMDISPEHMAELEILKNLTDQLVKENLTYEVPRDVIKYDNSDIYFYVYTQSSTNGTKLTYDESDQLSSVSGFSTDLRTVFIIHGWQNDYESDVNTLIRAALLAKVKVNIITVDWSSYSYLLYALAVSNVQNVGKTVGLFIESLVSNYDYSPDNIILVGHSLGAHVAGFAGKELNGTLGVIVGMDPAGPLFFESSADRLDVGDAQYVEAIHTNAQFLGVNYALGDTDFWPNGGYMQAGCLLSQTCSHSRSYIYMAESIEDNTFYARQCDLYDEYTDGACSANTLYLMGGLKFETSKTGNYYLNTSSSSPYGLGDIFGN</sequence>
<dbReference type="InterPro" id="IPR000734">
    <property type="entry name" value="TAG_lipase"/>
</dbReference>
<protein>
    <recommendedName>
        <fullName evidence="6">Lipase domain-containing protein</fullName>
    </recommendedName>
</protein>
<comment type="similarity">
    <text evidence="2 4">Belongs to the AB hydrolase superfamily. Lipase family.</text>
</comment>
<evidence type="ECO:0000313" key="7">
    <source>
        <dbReference type="EMBL" id="KAF7266024.1"/>
    </source>
</evidence>
<dbReference type="CDD" id="cd00707">
    <property type="entry name" value="Pancreat_lipase_like"/>
    <property type="match status" value="1"/>
</dbReference>
<dbReference type="PANTHER" id="PTHR11610:SF190">
    <property type="entry name" value="VITELLOGENIN-3-LIKE PROTEIN"/>
    <property type="match status" value="1"/>
</dbReference>
<evidence type="ECO:0000256" key="4">
    <source>
        <dbReference type="RuleBase" id="RU004262"/>
    </source>
</evidence>
<dbReference type="GO" id="GO:0016042">
    <property type="term" value="P:lipid catabolic process"/>
    <property type="evidence" value="ECO:0007669"/>
    <property type="project" value="TreeGrafter"/>
</dbReference>
<dbReference type="InterPro" id="IPR013818">
    <property type="entry name" value="Lipase"/>
</dbReference>
<evidence type="ECO:0000256" key="2">
    <source>
        <dbReference type="ARBA" id="ARBA00010701"/>
    </source>
</evidence>
<dbReference type="InterPro" id="IPR029058">
    <property type="entry name" value="AB_hydrolase_fold"/>
</dbReference>
<evidence type="ECO:0000259" key="6">
    <source>
        <dbReference type="Pfam" id="PF00151"/>
    </source>
</evidence>
<keyword evidence="3" id="KW-0964">Secreted</keyword>
<dbReference type="InterPro" id="IPR033906">
    <property type="entry name" value="Lipase_N"/>
</dbReference>
<evidence type="ECO:0000256" key="1">
    <source>
        <dbReference type="ARBA" id="ARBA00004613"/>
    </source>
</evidence>
<dbReference type="PRINTS" id="PR00821">
    <property type="entry name" value="TAGLIPASE"/>
</dbReference>
<comment type="caution">
    <text evidence="7">The sequence shown here is derived from an EMBL/GenBank/DDBJ whole genome shotgun (WGS) entry which is preliminary data.</text>
</comment>
<dbReference type="GO" id="GO:0016298">
    <property type="term" value="F:lipase activity"/>
    <property type="evidence" value="ECO:0007669"/>
    <property type="project" value="InterPro"/>
</dbReference>
<proteinExistence type="inferred from homology"/>
<feature type="signal peptide" evidence="5">
    <location>
        <begin position="1"/>
        <end position="20"/>
    </location>
</feature>
<dbReference type="PANTHER" id="PTHR11610">
    <property type="entry name" value="LIPASE"/>
    <property type="match status" value="1"/>
</dbReference>
<organism evidence="7 8">
    <name type="scientific">Rhynchophorus ferrugineus</name>
    <name type="common">Red palm weevil</name>
    <name type="synonym">Curculio ferrugineus</name>
    <dbReference type="NCBI Taxonomy" id="354439"/>
    <lineage>
        <taxon>Eukaryota</taxon>
        <taxon>Metazoa</taxon>
        <taxon>Ecdysozoa</taxon>
        <taxon>Arthropoda</taxon>
        <taxon>Hexapoda</taxon>
        <taxon>Insecta</taxon>
        <taxon>Pterygota</taxon>
        <taxon>Neoptera</taxon>
        <taxon>Endopterygota</taxon>
        <taxon>Coleoptera</taxon>
        <taxon>Polyphaga</taxon>
        <taxon>Cucujiformia</taxon>
        <taxon>Curculionidae</taxon>
        <taxon>Dryophthorinae</taxon>
        <taxon>Rhynchophorus</taxon>
    </lineage>
</organism>
<dbReference type="GO" id="GO:0005615">
    <property type="term" value="C:extracellular space"/>
    <property type="evidence" value="ECO:0007669"/>
    <property type="project" value="TreeGrafter"/>
</dbReference>
<comment type="subcellular location">
    <subcellularLocation>
        <location evidence="1">Secreted</location>
    </subcellularLocation>
</comment>
<dbReference type="OrthoDB" id="199913at2759"/>
<dbReference type="Proteomes" id="UP000625711">
    <property type="component" value="Unassembled WGS sequence"/>
</dbReference>
<dbReference type="EMBL" id="JAACXV010014575">
    <property type="protein sequence ID" value="KAF7266024.1"/>
    <property type="molecule type" value="Genomic_DNA"/>
</dbReference>
<feature type="domain" description="Lipase" evidence="6">
    <location>
        <begin position="59"/>
        <end position="331"/>
    </location>
</feature>
<dbReference type="Gene3D" id="3.40.50.1820">
    <property type="entry name" value="alpha/beta hydrolase"/>
    <property type="match status" value="1"/>
</dbReference>
<accession>A0A834M5P0</accession>
<evidence type="ECO:0000256" key="3">
    <source>
        <dbReference type="ARBA" id="ARBA00022525"/>
    </source>
</evidence>
<evidence type="ECO:0000256" key="5">
    <source>
        <dbReference type="SAM" id="SignalP"/>
    </source>
</evidence>
<evidence type="ECO:0000313" key="8">
    <source>
        <dbReference type="Proteomes" id="UP000625711"/>
    </source>
</evidence>
<keyword evidence="8" id="KW-1185">Reference proteome</keyword>
<dbReference type="SUPFAM" id="SSF53474">
    <property type="entry name" value="alpha/beta-Hydrolases"/>
    <property type="match status" value="1"/>
</dbReference>
<gene>
    <name evidence="7" type="ORF">GWI33_020601</name>
</gene>
<reference evidence="7" key="1">
    <citation type="submission" date="2020-08" db="EMBL/GenBank/DDBJ databases">
        <title>Genome sequencing and assembly of the red palm weevil Rhynchophorus ferrugineus.</title>
        <authorList>
            <person name="Dias G.B."/>
            <person name="Bergman C.M."/>
            <person name="Manee M."/>
        </authorList>
    </citation>
    <scope>NUCLEOTIDE SEQUENCE</scope>
    <source>
        <strain evidence="7">AA-2017</strain>
        <tissue evidence="7">Whole larva</tissue>
    </source>
</reference>